<dbReference type="EMBL" id="RAZM01000127">
    <property type="protein sequence ID" value="RLT78314.1"/>
    <property type="molecule type" value="Genomic_DNA"/>
</dbReference>
<accession>A0A3L7YVL8</accession>
<evidence type="ECO:0000313" key="3">
    <source>
        <dbReference type="EMBL" id="TFU45411.1"/>
    </source>
</evidence>
<reference evidence="2 4" key="1">
    <citation type="submission" date="2018-09" db="EMBL/GenBank/DDBJ databases">
        <title>Murine metabolic-syndrome-specific gut microbial biobank.</title>
        <authorList>
            <person name="Liu C."/>
        </authorList>
    </citation>
    <scope>NUCLEOTIDE SEQUENCE [LARGE SCALE GENOMIC DNA]</scope>
    <source>
        <strain evidence="2 4">0.1X-D8-26</strain>
    </source>
</reference>
<dbReference type="Proteomes" id="UP000267159">
    <property type="component" value="Unassembled WGS sequence"/>
</dbReference>
<evidence type="ECO:0000313" key="5">
    <source>
        <dbReference type="Proteomes" id="UP000298073"/>
    </source>
</evidence>
<dbReference type="OrthoDB" id="886161at2"/>
<dbReference type="Proteomes" id="UP000298073">
    <property type="component" value="Unassembled WGS sequence"/>
</dbReference>
<dbReference type="InterPro" id="IPR021254">
    <property type="entry name" value="DUF2806"/>
</dbReference>
<reference evidence="1 6" key="3">
    <citation type="journal article" date="2020" name="Microbiome">
        <title>Single-cell genomics of uncultured bacteria reveals dietary fiber responders in the mouse gut microbiota.</title>
        <authorList>
            <person name="Chijiiwa R."/>
            <person name="Hosokawa M."/>
            <person name="Kogawa M."/>
            <person name="Nishikawa Y."/>
            <person name="Ide K."/>
            <person name="Sakanashi C."/>
            <person name="Takahashi K."/>
            <person name="Takeyama H."/>
        </authorList>
    </citation>
    <scope>NUCLEOTIDE SEQUENCE [LARGE SCALE GENOMIC DNA]</scope>
    <source>
        <strain evidence="1">IMSAGC_001</strain>
    </source>
</reference>
<dbReference type="RefSeq" id="WP_121767480.1">
    <property type="nucleotide sequence ID" value="NZ_BLLS01000362.1"/>
</dbReference>
<evidence type="ECO:0000313" key="1">
    <source>
        <dbReference type="EMBL" id="GFH88758.1"/>
    </source>
</evidence>
<evidence type="ECO:0000313" key="2">
    <source>
        <dbReference type="EMBL" id="RLT78314.1"/>
    </source>
</evidence>
<evidence type="ECO:0000313" key="6">
    <source>
        <dbReference type="Proteomes" id="UP000491181"/>
    </source>
</evidence>
<protein>
    <submittedName>
        <fullName evidence="2">DUF2806 domain-containing protein</fullName>
    </submittedName>
</protein>
<name>A0A3L7YVL8_9BACE</name>
<reference evidence="3 5" key="2">
    <citation type="submission" date="2019-03" db="EMBL/GenBank/DDBJ databases">
        <title>Diversity of the mouse oral microbiome.</title>
        <authorList>
            <person name="Joseph S."/>
            <person name="Aduse-Opoku J."/>
            <person name="Curtis M."/>
            <person name="Wade W."/>
            <person name="Hashim A."/>
        </authorList>
    </citation>
    <scope>NUCLEOTIDE SEQUENCE [LARGE SCALE GENOMIC DNA]</scope>
    <source>
        <strain evidence="3 5">P2318</strain>
    </source>
</reference>
<dbReference type="Proteomes" id="UP000491181">
    <property type="component" value="Unassembled WGS sequence"/>
</dbReference>
<dbReference type="EMBL" id="BLLS01000362">
    <property type="protein sequence ID" value="GFH88758.1"/>
    <property type="molecule type" value="Genomic_DNA"/>
</dbReference>
<dbReference type="AlphaFoldDB" id="A0A3L7YVL8"/>
<sequence length="294" mass="33318">MGALVEINTDGLAKLGETICYGTGLAAFGRKKMANAEAYAAIKQAETEAKVELLKLKGQEEIANYILARESRKMNNVKSVVEKATLHFTEGEKVSDEPVNTDWTNRFFSIVEDISDETLQDIWGRILAGEVKQPNSFSLRTLDLLRNVTKEEAELFVKASRFYVETNFICTEKFALSLHETLLLGEAGFLNSEELIKEWDIEPNSKLEILIDRNTLIILHNDTNKKILCHPSVKKLSKTGIEVLSLVEKTDRNKFYKILTQFFKSKGVSHVFKHEIIEYGENCSYKVIGEELFG</sequence>
<gene>
    <name evidence="2" type="ORF">D7Y07_19970</name>
    <name evidence="3" type="ORF">E4T97_18695</name>
    <name evidence="1" type="ORF">IMSAGC001_04203</name>
</gene>
<dbReference type="Pfam" id="PF10987">
    <property type="entry name" value="DUF2806"/>
    <property type="match status" value="1"/>
</dbReference>
<dbReference type="EMBL" id="SPPV01000062">
    <property type="protein sequence ID" value="TFU45411.1"/>
    <property type="molecule type" value="Genomic_DNA"/>
</dbReference>
<proteinExistence type="predicted"/>
<organism evidence="2 4">
    <name type="scientific">Bacteroides acidifaciens</name>
    <dbReference type="NCBI Taxonomy" id="85831"/>
    <lineage>
        <taxon>Bacteria</taxon>
        <taxon>Pseudomonadati</taxon>
        <taxon>Bacteroidota</taxon>
        <taxon>Bacteroidia</taxon>
        <taxon>Bacteroidales</taxon>
        <taxon>Bacteroidaceae</taxon>
        <taxon>Bacteroides</taxon>
    </lineage>
</organism>
<evidence type="ECO:0000313" key="4">
    <source>
        <dbReference type="Proteomes" id="UP000267159"/>
    </source>
</evidence>
<comment type="caution">
    <text evidence="2">The sequence shown here is derived from an EMBL/GenBank/DDBJ whole genome shotgun (WGS) entry which is preliminary data.</text>
</comment>